<evidence type="ECO:0000313" key="2">
    <source>
        <dbReference type="Proteomes" id="UP001139981"/>
    </source>
</evidence>
<proteinExistence type="predicted"/>
<dbReference type="Proteomes" id="UP001139981">
    <property type="component" value="Unassembled WGS sequence"/>
</dbReference>
<accession>A0ACC1LTD6</accession>
<gene>
    <name evidence="1" type="ORF">IWW38_006557</name>
</gene>
<reference evidence="1" key="1">
    <citation type="submission" date="2022-07" db="EMBL/GenBank/DDBJ databases">
        <title>Phylogenomic reconstructions and comparative analyses of Kickxellomycotina fungi.</title>
        <authorList>
            <person name="Reynolds N.K."/>
            <person name="Stajich J.E."/>
            <person name="Barry K."/>
            <person name="Grigoriev I.V."/>
            <person name="Crous P."/>
            <person name="Smith M.E."/>
        </authorList>
    </citation>
    <scope>NUCLEOTIDE SEQUENCE</scope>
    <source>
        <strain evidence="1">CBS 190363</strain>
    </source>
</reference>
<dbReference type="EMBL" id="JANBVB010003804">
    <property type="protein sequence ID" value="KAJ2877507.1"/>
    <property type="molecule type" value="Genomic_DNA"/>
</dbReference>
<comment type="caution">
    <text evidence="1">The sequence shown here is derived from an EMBL/GenBank/DDBJ whole genome shotgun (WGS) entry which is preliminary data.</text>
</comment>
<evidence type="ECO:0000313" key="1">
    <source>
        <dbReference type="EMBL" id="KAJ2877507.1"/>
    </source>
</evidence>
<name>A0ACC1LTD6_9FUNG</name>
<sequence length="122" mass="14023">MFLYSRSIYRIAEFADGYGGSIYSAEWAFYVFDTILIFIAFIIYVAMPLGPHFFVTVDWIDDAAKEKQQLQGLWSHLGTRRRASPLSRLYLTYDAAVSWIVVLLVSIVTEWLSDTKLRRVGG</sequence>
<protein>
    <submittedName>
        <fullName evidence="1">Uncharacterized protein</fullName>
    </submittedName>
</protein>
<organism evidence="1 2">
    <name type="scientific">Coemansia aciculifera</name>
    <dbReference type="NCBI Taxonomy" id="417176"/>
    <lineage>
        <taxon>Eukaryota</taxon>
        <taxon>Fungi</taxon>
        <taxon>Fungi incertae sedis</taxon>
        <taxon>Zoopagomycota</taxon>
        <taxon>Kickxellomycotina</taxon>
        <taxon>Kickxellomycetes</taxon>
        <taxon>Kickxellales</taxon>
        <taxon>Kickxellaceae</taxon>
        <taxon>Coemansia</taxon>
    </lineage>
</organism>
<keyword evidence="2" id="KW-1185">Reference proteome</keyword>